<dbReference type="InterPro" id="IPR035093">
    <property type="entry name" value="RelE/ParE_toxin_dom_sf"/>
</dbReference>
<accession>A0A450T6J1</accession>
<dbReference type="Pfam" id="PF05016">
    <property type="entry name" value="ParE_toxin"/>
    <property type="match status" value="1"/>
</dbReference>
<organism evidence="2">
    <name type="scientific">Candidatus Kentrum sp. FW</name>
    <dbReference type="NCBI Taxonomy" id="2126338"/>
    <lineage>
        <taxon>Bacteria</taxon>
        <taxon>Pseudomonadati</taxon>
        <taxon>Pseudomonadota</taxon>
        <taxon>Gammaproteobacteria</taxon>
        <taxon>Candidatus Kentrum</taxon>
    </lineage>
</organism>
<evidence type="ECO:0000313" key="2">
    <source>
        <dbReference type="EMBL" id="VFJ62369.1"/>
    </source>
</evidence>
<gene>
    <name evidence="2" type="ORF">BECKFW1821B_GA0114236_10738</name>
</gene>
<dbReference type="AlphaFoldDB" id="A0A450T6J1"/>
<keyword evidence="1" id="KW-1277">Toxin-antitoxin system</keyword>
<dbReference type="InterPro" id="IPR007712">
    <property type="entry name" value="RelE/ParE_toxin"/>
</dbReference>
<name>A0A450T6J1_9GAMM</name>
<protein>
    <submittedName>
        <fullName evidence="2">Plasmid stabilization system protein ParE</fullName>
    </submittedName>
</protein>
<reference evidence="2" key="1">
    <citation type="submission" date="2019-02" db="EMBL/GenBank/DDBJ databases">
        <authorList>
            <person name="Gruber-Vodicka R. H."/>
            <person name="Seah K. B. B."/>
        </authorList>
    </citation>
    <scope>NUCLEOTIDE SEQUENCE</scope>
    <source>
        <strain evidence="2">BECK_BZ106</strain>
    </source>
</reference>
<sequence>MIKIILAEKAEKDLSEISKYIAIDNQIRAKAFVKELLKKSKDVISIFPLSCPICNESLNIRRFVYRRYNIYYQYDQISDTVTILHIIHSALLENTELENQ</sequence>
<dbReference type="Gene3D" id="3.30.2310.20">
    <property type="entry name" value="RelE-like"/>
    <property type="match status" value="1"/>
</dbReference>
<evidence type="ECO:0000256" key="1">
    <source>
        <dbReference type="ARBA" id="ARBA00022649"/>
    </source>
</evidence>
<proteinExistence type="predicted"/>
<dbReference type="EMBL" id="CAADFD010000073">
    <property type="protein sequence ID" value="VFJ62369.1"/>
    <property type="molecule type" value="Genomic_DNA"/>
</dbReference>